<keyword evidence="2" id="KW-1185">Reference proteome</keyword>
<organism evidence="1 2">
    <name type="scientific">Rhizophagus irregularis</name>
    <dbReference type="NCBI Taxonomy" id="588596"/>
    <lineage>
        <taxon>Eukaryota</taxon>
        <taxon>Fungi</taxon>
        <taxon>Fungi incertae sedis</taxon>
        <taxon>Mucoromycota</taxon>
        <taxon>Glomeromycotina</taxon>
        <taxon>Glomeromycetes</taxon>
        <taxon>Glomerales</taxon>
        <taxon>Glomeraceae</taxon>
        <taxon>Rhizophagus</taxon>
    </lineage>
</organism>
<evidence type="ECO:0008006" key="3">
    <source>
        <dbReference type="Google" id="ProtNLM"/>
    </source>
</evidence>
<dbReference type="AlphaFoldDB" id="A0A2I1GQT8"/>
<evidence type="ECO:0000313" key="2">
    <source>
        <dbReference type="Proteomes" id="UP000234323"/>
    </source>
</evidence>
<comment type="caution">
    <text evidence="1">The sequence shown here is derived from an EMBL/GenBank/DDBJ whole genome shotgun (WGS) entry which is preliminary data.</text>
</comment>
<sequence>MSTYPASNIIVLNQNGTQYTYTIIKEGYYPQNDILCYTSARSCNNTQFKIPDDYLIQTSWGRGSSKHIIQCGIIYIEKIPVFKISFGENFQASVESIHSATKAANAYLQIKKPNTQARLSGVHVFCLNSQELERERERKRRSHMLKPFNKLSNSMKTKRVYMFNEQLAVNFTNTAAKYFHSDDCPTLQKICFTVQDKNFQASFGNQNKEKENQRNEAFTKVIDQGPIARDSYRNLAALQPELPRETTIYKTKKRINEEMNNTIPISILNISNQPSPTPINENPDINDPEIVEEVLKYIGKAGYRRITDILLFILPDLINRRVINPDNPIINLRISGDGRNVGRKVKHVIITCVILDDIANLHKSDYHYTIILYPGTENYELLQRMIEPISNELNDLVLNGLRDSNGTIWTINPYFSSDWKFMAIVLGFNAPNSKHFCPWCLCTKENIGNKHKVCVIEKTMDQIKLKPPPGHVKSPLLQMIPLSHYVPDELHIMLRIWDRLWDLVLQELKTQNQFNDLARAKILAEMRRISISFNFWQEQGTQNWSYTSLMGGDKEKVLKNFNFRVVFAEERAFLINQLWRNFYELYNNMKSQKINPSHFADQAKQWLDLFLTPFQGEPNTITFKMGLYRPKDVTPYMHVLVHHLPEFMEQHQKFGLSAFSCAPVEKKNHDQVSAFFRKTMKDGGKGIERKSAIFEILHYENRSLYFAQKGTIDKYSKPQHIHVKKLKK</sequence>
<protein>
    <recommendedName>
        <fullName evidence="3">Transposase domain-containing protein</fullName>
    </recommendedName>
</protein>
<dbReference type="VEuPathDB" id="FungiDB:RhiirFUN_014099"/>
<proteinExistence type="predicted"/>
<name>A0A2I1GQT8_9GLOM</name>
<dbReference type="VEuPathDB" id="FungiDB:FUN_000207"/>
<dbReference type="EMBL" id="LLXI01000694">
    <property type="protein sequence ID" value="PKY49001.1"/>
    <property type="molecule type" value="Genomic_DNA"/>
</dbReference>
<gene>
    <name evidence="1" type="ORF">RhiirA4_526569</name>
</gene>
<reference evidence="1 2" key="1">
    <citation type="submission" date="2015-10" db="EMBL/GenBank/DDBJ databases">
        <title>Genome analyses suggest a sexual origin of heterokaryosis in a supposedly ancient asexual fungus.</title>
        <authorList>
            <person name="Ropars J."/>
            <person name="Sedzielewska K."/>
            <person name="Noel J."/>
            <person name="Charron P."/>
            <person name="Farinelli L."/>
            <person name="Marton T."/>
            <person name="Kruger M."/>
            <person name="Pelin A."/>
            <person name="Brachmann A."/>
            <person name="Corradi N."/>
        </authorList>
    </citation>
    <scope>NUCLEOTIDE SEQUENCE [LARGE SCALE GENOMIC DNA]</scope>
    <source>
        <strain evidence="1 2">A4</strain>
    </source>
</reference>
<dbReference type="Proteomes" id="UP000234323">
    <property type="component" value="Unassembled WGS sequence"/>
</dbReference>
<accession>A0A2I1GQT8</accession>
<dbReference type="VEuPathDB" id="FungiDB:RhiirA1_473410"/>
<dbReference type="VEuPathDB" id="FungiDB:RhiirA1_404696"/>
<dbReference type="PANTHER" id="PTHR31424">
    <property type="entry name" value="PROTEIN CBG23806"/>
    <property type="match status" value="1"/>
</dbReference>
<evidence type="ECO:0000313" key="1">
    <source>
        <dbReference type="EMBL" id="PKY49001.1"/>
    </source>
</evidence>
<dbReference type="PANTHER" id="PTHR31424:SF5">
    <property type="entry name" value="APPLE DOMAIN-CONTAINING PROTEIN"/>
    <property type="match status" value="1"/>
</dbReference>